<dbReference type="NCBIfam" id="TIGR04057">
    <property type="entry name" value="SusC_RagA_signa"/>
    <property type="match status" value="1"/>
</dbReference>
<dbReference type="InterPro" id="IPR036942">
    <property type="entry name" value="Beta-barrel_TonB_sf"/>
</dbReference>
<comment type="similarity">
    <text evidence="7">Belongs to the TonB-dependent receptor family.</text>
</comment>
<name>A0ABS2FBE0_9BACE</name>
<dbReference type="InterPro" id="IPR008969">
    <property type="entry name" value="CarboxyPept-like_regulatory"/>
</dbReference>
<evidence type="ECO:0000256" key="3">
    <source>
        <dbReference type="ARBA" id="ARBA00022452"/>
    </source>
</evidence>
<evidence type="ECO:0000256" key="1">
    <source>
        <dbReference type="ARBA" id="ARBA00004571"/>
    </source>
</evidence>
<reference evidence="9 10" key="1">
    <citation type="journal article" date="2021" name="Sci. Rep.">
        <title>The distribution of antibiotic resistance genes in chicken gut microbiota commensals.</title>
        <authorList>
            <person name="Juricova H."/>
            <person name="Matiasovicova J."/>
            <person name="Kubasova T."/>
            <person name="Cejkova D."/>
            <person name="Rychlik I."/>
        </authorList>
    </citation>
    <scope>NUCLEOTIDE SEQUENCE [LARGE SCALE GENOMIC DNA]</scope>
    <source>
        <strain evidence="9 10">An768</strain>
    </source>
</reference>
<dbReference type="InterPro" id="IPR012910">
    <property type="entry name" value="Plug_dom"/>
</dbReference>
<dbReference type="NCBIfam" id="TIGR04056">
    <property type="entry name" value="OMP_RagA_SusC"/>
    <property type="match status" value="1"/>
</dbReference>
<dbReference type="InterPro" id="IPR037066">
    <property type="entry name" value="Plug_dom_sf"/>
</dbReference>
<dbReference type="Gene3D" id="2.170.130.10">
    <property type="entry name" value="TonB-dependent receptor, plug domain"/>
    <property type="match status" value="1"/>
</dbReference>
<dbReference type="InterPro" id="IPR023996">
    <property type="entry name" value="TonB-dep_OMP_SusC/RagA"/>
</dbReference>
<keyword evidence="10" id="KW-1185">Reference proteome</keyword>
<evidence type="ECO:0000259" key="8">
    <source>
        <dbReference type="Pfam" id="PF07715"/>
    </source>
</evidence>
<keyword evidence="5 7" id="KW-0472">Membrane</keyword>
<comment type="caution">
    <text evidence="9">The sequence shown here is derived from an EMBL/GenBank/DDBJ whole genome shotgun (WGS) entry which is preliminary data.</text>
</comment>
<evidence type="ECO:0000256" key="7">
    <source>
        <dbReference type="PROSITE-ProRule" id="PRU01360"/>
    </source>
</evidence>
<keyword evidence="9" id="KW-0675">Receptor</keyword>
<evidence type="ECO:0000256" key="5">
    <source>
        <dbReference type="ARBA" id="ARBA00023136"/>
    </source>
</evidence>
<dbReference type="InterPro" id="IPR039426">
    <property type="entry name" value="TonB-dep_rcpt-like"/>
</dbReference>
<dbReference type="Proteomes" id="UP000782117">
    <property type="component" value="Unassembled WGS sequence"/>
</dbReference>
<dbReference type="Pfam" id="PF07715">
    <property type="entry name" value="Plug"/>
    <property type="match status" value="1"/>
</dbReference>
<evidence type="ECO:0000256" key="2">
    <source>
        <dbReference type="ARBA" id="ARBA00022448"/>
    </source>
</evidence>
<keyword evidence="2 7" id="KW-0813">Transport</keyword>
<dbReference type="SUPFAM" id="SSF56935">
    <property type="entry name" value="Porins"/>
    <property type="match status" value="1"/>
</dbReference>
<feature type="domain" description="TonB-dependent receptor plug" evidence="8">
    <location>
        <begin position="59"/>
        <end position="180"/>
    </location>
</feature>
<dbReference type="SUPFAM" id="SSF49464">
    <property type="entry name" value="Carboxypeptidase regulatory domain-like"/>
    <property type="match status" value="1"/>
</dbReference>
<organism evidence="9 10">
    <name type="scientific">Bacteroides caecicola</name>
    <dbReference type="NCBI Taxonomy" id="1462569"/>
    <lineage>
        <taxon>Bacteria</taxon>
        <taxon>Pseudomonadati</taxon>
        <taxon>Bacteroidota</taxon>
        <taxon>Bacteroidia</taxon>
        <taxon>Bacteroidales</taxon>
        <taxon>Bacteroidaceae</taxon>
        <taxon>Bacteroides</taxon>
    </lineage>
</organism>
<keyword evidence="6 7" id="KW-0998">Cell outer membrane</keyword>
<evidence type="ECO:0000256" key="6">
    <source>
        <dbReference type="ARBA" id="ARBA00023237"/>
    </source>
</evidence>
<evidence type="ECO:0000313" key="10">
    <source>
        <dbReference type="Proteomes" id="UP000782117"/>
    </source>
</evidence>
<dbReference type="PROSITE" id="PS52016">
    <property type="entry name" value="TONB_DEPENDENT_REC_3"/>
    <property type="match status" value="1"/>
</dbReference>
<dbReference type="Gene3D" id="2.40.170.20">
    <property type="entry name" value="TonB-dependent receptor, beta-barrel domain"/>
    <property type="match status" value="1"/>
</dbReference>
<sequence>MDGNFTLSNVPSSAETLVISFIGLESQEVKIQPVVKVVLKSDAEVLDEVVVTGYGNFKKSSFTGSASSITTEKLEDVPTVSVQDRLAGSVSGVQITSTSGQPGAVASIRIRGMGSINASNEPLYVIDGVPMLNTNVSEFSYADSGNSLMATLNSNDIESMTVIKDAAAASLYGSRAANGVIVITTKKGAAGKTRFNVRSDWGFSNMAINYRPILNGADRREILHLGLKNYAMNQGETEADAIAFADSNIDQFAAEPWSGYTDWKDVLFRNGFHQNYEISAQGGNDRTSFYSSFSYMKQDGITNVSGYERFTGRANVTHKAGRITLEANAMFTNSNQNVNNEGTSYASPIMCYAMTASPSTFPYNEDGSFSTNFPALNGANPVQTETYNYNRSTVNRFLGSMAATWNIWDNLNVKEVISYDFNQNNERVWWDPRSNDGRSSNGVYQRVMGNRGKLNTQTQLTYNKTIAQKHNIDVLLGFETEDYRYDYVYANGNTYPSYLPEINNAGDTRAASVVNRYRMTSFLGRFNYDYDGRYYFSASYRRDGSSRLSRESRWGDFWSVSGSWRISGESFMEDIKDVITDAKLRVSYGVNGTQPSDYYAYMGLYGYGYNYGKNAGSAEETIENPNMKWEKNYATNVGLDLTLFHRLSLTFEWYNRDTKDLLMDKAISGVVGIIDGYGDANTLMNVGSMRNRGFEFELKSNNFDNENFTWTTTFNISHNKNELIKLDGSQNEMISGPLIHRIGESYYSLYAYEYAGVDPETGKEMFYKNDGTNETTTNYAEANKTIIGKVEPKVQGGLSNYVRWKWIDFNMTLTYSLGGHAYDYATWLQSNGGTYNYLGNVPAYYKIEDTWKQPGDNAKLPQFAYGNTNVQSSRWMMSTDHLRIKNLTLGFTIPENITRKWGFNKLRAFVSASNLLTWKSDGLYVDPETPVNGLCTFETPALRTVTFGIELGF</sequence>
<dbReference type="InterPro" id="IPR023997">
    <property type="entry name" value="TonB-dep_OMP_SusC/RagA_CS"/>
</dbReference>
<protein>
    <submittedName>
        <fullName evidence="9">TonB-dependent receptor</fullName>
    </submittedName>
</protein>
<keyword evidence="4 7" id="KW-0812">Transmembrane</keyword>
<evidence type="ECO:0000313" key="9">
    <source>
        <dbReference type="EMBL" id="MBM6807369.1"/>
    </source>
</evidence>
<proteinExistence type="inferred from homology"/>
<accession>A0ABS2FBE0</accession>
<evidence type="ECO:0000256" key="4">
    <source>
        <dbReference type="ARBA" id="ARBA00022692"/>
    </source>
</evidence>
<comment type="subcellular location">
    <subcellularLocation>
        <location evidence="1 7">Cell outer membrane</location>
        <topology evidence="1 7">Multi-pass membrane protein</topology>
    </subcellularLocation>
</comment>
<gene>
    <name evidence="9" type="ORF">H6A24_12835</name>
</gene>
<keyword evidence="3 7" id="KW-1134">Transmembrane beta strand</keyword>
<dbReference type="EMBL" id="JACJKJ010000023">
    <property type="protein sequence ID" value="MBM6807369.1"/>
    <property type="molecule type" value="Genomic_DNA"/>
</dbReference>